<dbReference type="Proteomes" id="UP001361239">
    <property type="component" value="Unassembled WGS sequence"/>
</dbReference>
<dbReference type="RefSeq" id="WP_339589418.1">
    <property type="nucleotide sequence ID" value="NZ_JBBHJZ010000008.1"/>
</dbReference>
<organism evidence="2 3">
    <name type="scientific">Novosphingobium anseongense</name>
    <dbReference type="NCBI Taxonomy" id="3133436"/>
    <lineage>
        <taxon>Bacteria</taxon>
        <taxon>Pseudomonadati</taxon>
        <taxon>Pseudomonadota</taxon>
        <taxon>Alphaproteobacteria</taxon>
        <taxon>Sphingomonadales</taxon>
        <taxon>Sphingomonadaceae</taxon>
        <taxon>Novosphingobium</taxon>
    </lineage>
</organism>
<dbReference type="InterPro" id="IPR010093">
    <property type="entry name" value="SinI_DNA-bd"/>
</dbReference>
<proteinExistence type="predicted"/>
<evidence type="ECO:0000313" key="3">
    <source>
        <dbReference type="Proteomes" id="UP001361239"/>
    </source>
</evidence>
<comment type="caution">
    <text evidence="2">The sequence shown here is derived from an EMBL/GenBank/DDBJ whole genome shotgun (WGS) entry which is preliminary data.</text>
</comment>
<dbReference type="Pfam" id="PF12728">
    <property type="entry name" value="HTH_17"/>
    <property type="match status" value="1"/>
</dbReference>
<dbReference type="InterPro" id="IPR041657">
    <property type="entry name" value="HTH_17"/>
</dbReference>
<dbReference type="NCBIfam" id="TIGR01764">
    <property type="entry name" value="excise"/>
    <property type="match status" value="1"/>
</dbReference>
<accession>A0ABU8S2B3</accession>
<evidence type="ECO:0000259" key="1">
    <source>
        <dbReference type="Pfam" id="PF12728"/>
    </source>
</evidence>
<protein>
    <submittedName>
        <fullName evidence="2">Helix-turn-helix domain-containing protein</fullName>
    </submittedName>
</protein>
<gene>
    <name evidence="2" type="ORF">WG901_22695</name>
</gene>
<keyword evidence="3" id="KW-1185">Reference proteome</keyword>
<evidence type="ECO:0000313" key="2">
    <source>
        <dbReference type="EMBL" id="MEJ5979480.1"/>
    </source>
</evidence>
<dbReference type="EMBL" id="JBBHJZ010000008">
    <property type="protein sequence ID" value="MEJ5979480.1"/>
    <property type="molecule type" value="Genomic_DNA"/>
</dbReference>
<feature type="domain" description="Helix-turn-helix" evidence="1">
    <location>
        <begin position="15"/>
        <end position="61"/>
    </location>
</feature>
<name>A0ABU8S2B3_9SPHN</name>
<reference evidence="2 3" key="1">
    <citation type="submission" date="2024-03" db="EMBL/GenBank/DDBJ databases">
        <authorList>
            <person name="Jo J.-H."/>
        </authorList>
    </citation>
    <scope>NUCLEOTIDE SEQUENCE [LARGE SCALE GENOMIC DNA]</scope>
    <source>
        <strain evidence="2 3">PS1R-30</strain>
    </source>
</reference>
<sequence length="64" mass="7195">MDEKDNARRLTVRIGKACDMTGIGRTKFYELIHDGEIEVIKVGAMTLVPIASLEAFIASRRMQQ</sequence>